<keyword evidence="3" id="KW-1185">Reference proteome</keyword>
<reference evidence="2" key="1">
    <citation type="submission" date="2021-10" db="EMBL/GenBank/DDBJ databases">
        <authorList>
            <person name="Dean J.D."/>
            <person name="Kim M.K."/>
            <person name="Newey C.N."/>
            <person name="Stoker T.S."/>
            <person name="Thompson D.W."/>
            <person name="Grose J.H."/>
        </authorList>
    </citation>
    <scope>NUCLEOTIDE SEQUENCE</scope>
    <source>
        <strain evidence="2">BT178</strain>
    </source>
</reference>
<accession>A0ABS8AZ98</accession>
<evidence type="ECO:0000313" key="2">
    <source>
        <dbReference type="EMBL" id="MCB2411136.1"/>
    </source>
</evidence>
<dbReference type="NCBIfam" id="NF041497">
    <property type="entry name" value="MobV"/>
    <property type="match status" value="1"/>
</dbReference>
<dbReference type="Proteomes" id="UP001165296">
    <property type="component" value="Unassembled WGS sequence"/>
</dbReference>
<proteinExistence type="predicted"/>
<dbReference type="RefSeq" id="WP_226180704.1">
    <property type="nucleotide sequence ID" value="NZ_JAJADR010000015.1"/>
</dbReference>
<gene>
    <name evidence="2" type="ORF">LGH74_24325</name>
</gene>
<comment type="caution">
    <text evidence="2">The sequence shown here is derived from an EMBL/GenBank/DDBJ whole genome shotgun (WGS) entry which is preliminary data.</text>
</comment>
<protein>
    <submittedName>
        <fullName evidence="2">Plasmid recombination protein</fullName>
    </submittedName>
</protein>
<feature type="compositionally biased region" description="Basic and acidic residues" evidence="1">
    <location>
        <begin position="531"/>
        <end position="547"/>
    </location>
</feature>
<sequence>MAYAILRISKLTSREMATSATLHNYRGQDTPNADPTQFSRNQELINHEQLNYWDLASERIAELQLPRLRKDAVRAVEVLLTASPEAFPRDANGQAIDRRDTTWLRDNVAFLQDKFGARNVISCTLHQDEITPHIHAVVVPITQQQRQKDGQPIGPKERLSCRDVFSPASLRQLQTDYAKAMAVHGLERGVMYSTAIHEDVRRHYGAQKTTQQELAQTASPLKHEPFELTPMKLKDHVSPQAYLEREQARMNEHLARQVAAVNAKLTQVAVVATANTLDHDRARVLEKQLATSKKAEMQAAVALYQKTQALEEKSAALATVQQQYQQLIIRTAQGESLSPKLREWAAQQQEQSRKRAENVVAVLLQGSVSGAQQVDEVLRKNGYTVHKTDQQQFLVREQRTQIQFPLAALQPDGKELHEQLQWAIERTRQRQEQQRRQELAQQPGSLHGIITARDAEQAGRIQADLEKAGANVWSVEPLPTKRVIVQVSYRFDWDTIGQINSVLSKVKRSVETELQESPKDYSTRTTAANTLEREKNRDRTKEHGLER</sequence>
<organism evidence="2 3">
    <name type="scientific">Hymenobacter lucidus</name>
    <dbReference type="NCBI Taxonomy" id="2880930"/>
    <lineage>
        <taxon>Bacteria</taxon>
        <taxon>Pseudomonadati</taxon>
        <taxon>Bacteroidota</taxon>
        <taxon>Cytophagia</taxon>
        <taxon>Cytophagales</taxon>
        <taxon>Hymenobacteraceae</taxon>
        <taxon>Hymenobacter</taxon>
    </lineage>
</organism>
<dbReference type="Gene3D" id="3.30.930.30">
    <property type="match status" value="1"/>
</dbReference>
<feature type="region of interest" description="Disordered" evidence="1">
    <location>
        <begin position="512"/>
        <end position="547"/>
    </location>
</feature>
<dbReference type="CDD" id="cd17242">
    <property type="entry name" value="MobM_relaxase"/>
    <property type="match status" value="1"/>
</dbReference>
<feature type="compositionally biased region" description="Basic and acidic residues" evidence="1">
    <location>
        <begin position="512"/>
        <end position="522"/>
    </location>
</feature>
<dbReference type="InterPro" id="IPR001668">
    <property type="entry name" value="Mob_Pre"/>
</dbReference>
<dbReference type="Pfam" id="PF01076">
    <property type="entry name" value="Mob_Pre"/>
    <property type="match status" value="1"/>
</dbReference>
<evidence type="ECO:0000256" key="1">
    <source>
        <dbReference type="SAM" id="MobiDB-lite"/>
    </source>
</evidence>
<dbReference type="EMBL" id="JAJADR010000015">
    <property type="protein sequence ID" value="MCB2411136.1"/>
    <property type="molecule type" value="Genomic_DNA"/>
</dbReference>
<name>A0ABS8AZ98_9BACT</name>
<evidence type="ECO:0000313" key="3">
    <source>
        <dbReference type="Proteomes" id="UP001165296"/>
    </source>
</evidence>